<dbReference type="RefSeq" id="WP_194019178.1">
    <property type="nucleotide sequence ID" value="NZ_JADEVV010000011.1"/>
</dbReference>
<feature type="binding site" evidence="11">
    <location>
        <position position="284"/>
    </location>
    <ligand>
        <name>UDP-N-acetyl-alpha-D-glucosamine</name>
        <dbReference type="ChEBI" id="CHEBI:57705"/>
    </ligand>
</feature>
<dbReference type="Proteomes" id="UP000658720">
    <property type="component" value="Unassembled WGS sequence"/>
</dbReference>
<dbReference type="GO" id="GO:0016757">
    <property type="term" value="F:glycosyltransferase activity"/>
    <property type="evidence" value="ECO:0007669"/>
    <property type="project" value="UniProtKB-KW"/>
</dbReference>
<evidence type="ECO:0000256" key="7">
    <source>
        <dbReference type="ARBA" id="ARBA00022984"/>
    </source>
</evidence>
<name>A0ABR9VPM3_9SYNC</name>
<keyword evidence="4 11" id="KW-0328">Glycosyltransferase</keyword>
<keyword evidence="6 11" id="KW-0133">Cell shape</keyword>
<dbReference type="CDD" id="cd03785">
    <property type="entry name" value="GT28_MurG"/>
    <property type="match status" value="1"/>
</dbReference>
<comment type="function">
    <text evidence="11">Cell wall formation. Catalyzes the transfer of a GlcNAc subunit on undecaprenyl-pyrophosphoryl-MurNAc-pentapeptide (lipid intermediate I) to form undecaprenyl-pyrophosphoryl-MurNAc-(pentapeptide)GlcNAc (lipid intermediate II).</text>
</comment>
<evidence type="ECO:0000256" key="11">
    <source>
        <dbReference type="HAMAP-Rule" id="MF_00033"/>
    </source>
</evidence>
<dbReference type="InterPro" id="IPR006009">
    <property type="entry name" value="GlcNAc_MurG"/>
</dbReference>
<keyword evidence="2" id="KW-0997">Cell inner membrane</keyword>
<keyword evidence="3 11" id="KW-0132">Cell division</keyword>
<gene>
    <name evidence="11 14" type="primary">murG</name>
    <name evidence="14" type="ORF">IQ217_05295</name>
</gene>
<evidence type="ECO:0000259" key="13">
    <source>
        <dbReference type="Pfam" id="PF04101"/>
    </source>
</evidence>
<evidence type="ECO:0000259" key="12">
    <source>
        <dbReference type="Pfam" id="PF03033"/>
    </source>
</evidence>
<dbReference type="PANTHER" id="PTHR21015">
    <property type="entry name" value="UDP-N-ACETYLGLUCOSAMINE--N-ACETYLMURAMYL-(PENTAPEPTIDE) PYROPHOSPHORYL-UNDECAPRENOL N-ACETYLGLUCOSAMINE TRANSFERASE 1"/>
    <property type="match status" value="1"/>
</dbReference>
<dbReference type="SUPFAM" id="SSF53756">
    <property type="entry name" value="UDP-Glycosyltransferase/glycogen phosphorylase"/>
    <property type="match status" value="1"/>
</dbReference>
<evidence type="ECO:0000256" key="4">
    <source>
        <dbReference type="ARBA" id="ARBA00022676"/>
    </source>
</evidence>
<evidence type="ECO:0000256" key="5">
    <source>
        <dbReference type="ARBA" id="ARBA00022679"/>
    </source>
</evidence>
<protein>
    <recommendedName>
        <fullName evidence="11">UDP-N-acetylglucosamine--N-acetylmuramyl-(pentapeptide) pyrophosphoryl-undecaprenol N-acetylglucosamine transferase</fullName>
        <ecNumber evidence="11">2.4.1.227</ecNumber>
    </recommendedName>
    <alternativeName>
        <fullName evidence="11">Undecaprenyl-PP-MurNAc-pentapeptide-UDPGlcNAc GlcNAc transferase</fullName>
    </alternativeName>
</protein>
<keyword evidence="15" id="KW-1185">Reference proteome</keyword>
<dbReference type="Gene3D" id="3.40.50.2000">
    <property type="entry name" value="Glycogen Phosphorylase B"/>
    <property type="match status" value="2"/>
</dbReference>
<comment type="caution">
    <text evidence="11">Lacks conserved residue(s) required for the propagation of feature annotation.</text>
</comment>
<dbReference type="InterPro" id="IPR007235">
    <property type="entry name" value="Glyco_trans_28_C"/>
</dbReference>
<evidence type="ECO:0000256" key="3">
    <source>
        <dbReference type="ARBA" id="ARBA00022618"/>
    </source>
</evidence>
<comment type="similarity">
    <text evidence="11">Belongs to the glycosyltransferase 28 family. MurG subfamily.</text>
</comment>
<proteinExistence type="inferred from homology"/>
<feature type="binding site" evidence="11">
    <location>
        <position position="123"/>
    </location>
    <ligand>
        <name>UDP-N-acetyl-alpha-D-glucosamine</name>
        <dbReference type="ChEBI" id="CHEBI:57705"/>
    </ligand>
</feature>
<evidence type="ECO:0000256" key="8">
    <source>
        <dbReference type="ARBA" id="ARBA00023136"/>
    </source>
</evidence>
<dbReference type="Pfam" id="PF03033">
    <property type="entry name" value="Glyco_transf_28"/>
    <property type="match status" value="1"/>
</dbReference>
<dbReference type="EC" id="2.4.1.227" evidence="11"/>
<organism evidence="14 15">
    <name type="scientific">Synechocystis salina LEGE 00031</name>
    <dbReference type="NCBI Taxonomy" id="1828736"/>
    <lineage>
        <taxon>Bacteria</taxon>
        <taxon>Bacillati</taxon>
        <taxon>Cyanobacteriota</taxon>
        <taxon>Cyanophyceae</taxon>
        <taxon>Synechococcales</taxon>
        <taxon>Merismopediaceae</taxon>
        <taxon>Synechocystis</taxon>
    </lineage>
</organism>
<dbReference type="EMBL" id="JADEVV010000011">
    <property type="protein sequence ID" value="MBE9253287.1"/>
    <property type="molecule type" value="Genomic_DNA"/>
</dbReference>
<comment type="caution">
    <text evidence="14">The sequence shown here is derived from an EMBL/GenBank/DDBJ whole genome shotgun (WGS) entry which is preliminary data.</text>
</comment>
<comment type="subcellular location">
    <subcellularLocation>
        <location evidence="11">Cell membrane</location>
        <topology evidence="11">Peripheral membrane protein</topology>
        <orientation evidence="11">Cytoplasmic side</orientation>
    </subcellularLocation>
</comment>
<keyword evidence="10 11" id="KW-0961">Cell wall biogenesis/degradation</keyword>
<dbReference type="PANTHER" id="PTHR21015:SF22">
    <property type="entry name" value="GLYCOSYLTRANSFERASE"/>
    <property type="match status" value="1"/>
</dbReference>
<evidence type="ECO:0000256" key="1">
    <source>
        <dbReference type="ARBA" id="ARBA00022475"/>
    </source>
</evidence>
<keyword evidence="9 11" id="KW-0131">Cell cycle</keyword>
<evidence type="ECO:0000256" key="10">
    <source>
        <dbReference type="ARBA" id="ARBA00023316"/>
    </source>
</evidence>
<keyword evidence="1 11" id="KW-1003">Cell membrane</keyword>
<dbReference type="InterPro" id="IPR004276">
    <property type="entry name" value="GlycoTrans_28_N"/>
</dbReference>
<sequence length="355" mass="38199">MTEPIRLLIAASGTGGHLFPALALAQQLPDYEITWLGVPDRLETTLVPRQYPLQTIPVEGFQGRPSLKTVKISWNLLRSVFTVRKLIKSKQINAVATTGGYIAAPAIVAAKLCGIPVIFHESNFIPGKVTTWLGRWCDKVAIGFRGTAKYLPNCATVWISTPVREQFHQPQPLDLSIPAGKHLIVVAGGSQGAVTVNQKVRSCVPAWVNAGAFIVHLTGKNDPEAATFSHDHYLSLEFFDNMAALLQRADLAISRAGAGTLTELAVTQTPAILIPYPFAAENHQMYNAQVFVDAGAALMFAQKSLTAAQLEQAGLELLQSPEKLTTMAKAAGTLADLDSAEQLAAIVRASVEKSR</sequence>
<reference evidence="14 15" key="1">
    <citation type="submission" date="2020-10" db="EMBL/GenBank/DDBJ databases">
        <authorList>
            <person name="Castelo-Branco R."/>
            <person name="Eusebio N."/>
            <person name="Adriana R."/>
            <person name="Vieira A."/>
            <person name="Brugerolle De Fraissinette N."/>
            <person name="Rezende De Castro R."/>
            <person name="Schneider M.P."/>
            <person name="Vasconcelos V."/>
            <person name="Leao P.N."/>
        </authorList>
    </citation>
    <scope>NUCLEOTIDE SEQUENCE [LARGE SCALE GENOMIC DNA]</scope>
    <source>
        <strain evidence="14 15">LEGE 00031</strain>
    </source>
</reference>
<feature type="domain" description="Glycosyltransferase family 28 N-terminal" evidence="12">
    <location>
        <begin position="8"/>
        <end position="142"/>
    </location>
</feature>
<comment type="catalytic activity">
    <reaction evidence="11">
        <text>di-trans,octa-cis-undecaprenyl diphospho-N-acetyl-alpha-D-muramoyl-L-alanyl-D-glutamyl-meso-2,6-diaminopimeloyl-D-alanyl-D-alanine + UDP-N-acetyl-alpha-D-glucosamine = di-trans,octa-cis-undecaprenyl diphospho-[N-acetyl-alpha-D-glucosaminyl-(1-&gt;4)]-N-acetyl-alpha-D-muramoyl-L-alanyl-D-glutamyl-meso-2,6-diaminopimeloyl-D-alanyl-D-alanine + UDP + H(+)</text>
        <dbReference type="Rhea" id="RHEA:31227"/>
        <dbReference type="ChEBI" id="CHEBI:15378"/>
        <dbReference type="ChEBI" id="CHEBI:57705"/>
        <dbReference type="ChEBI" id="CHEBI:58223"/>
        <dbReference type="ChEBI" id="CHEBI:61387"/>
        <dbReference type="ChEBI" id="CHEBI:61388"/>
        <dbReference type="EC" id="2.4.1.227"/>
    </reaction>
</comment>
<feature type="domain" description="Glycosyl transferase family 28 C-terminal" evidence="13">
    <location>
        <begin position="184"/>
        <end position="342"/>
    </location>
</feature>
<evidence type="ECO:0000256" key="9">
    <source>
        <dbReference type="ARBA" id="ARBA00023306"/>
    </source>
</evidence>
<keyword evidence="5 11" id="KW-0808">Transferase</keyword>
<dbReference type="Pfam" id="PF04101">
    <property type="entry name" value="Glyco_tran_28_C"/>
    <property type="match status" value="1"/>
</dbReference>
<feature type="binding site" evidence="11">
    <location>
        <position position="190"/>
    </location>
    <ligand>
        <name>UDP-N-acetyl-alpha-D-glucosamine</name>
        <dbReference type="ChEBI" id="CHEBI:57705"/>
    </ligand>
</feature>
<evidence type="ECO:0000313" key="14">
    <source>
        <dbReference type="EMBL" id="MBE9253287.1"/>
    </source>
</evidence>
<keyword evidence="7 11" id="KW-0573">Peptidoglycan synthesis</keyword>
<keyword evidence="8 11" id="KW-0472">Membrane</keyword>
<dbReference type="NCBIfam" id="TIGR01133">
    <property type="entry name" value="murG"/>
    <property type="match status" value="1"/>
</dbReference>
<comment type="pathway">
    <text evidence="11">Cell wall biogenesis; peptidoglycan biosynthesis.</text>
</comment>
<accession>A0ABR9VPM3</accession>
<feature type="binding site" evidence="11">
    <location>
        <begin position="14"/>
        <end position="16"/>
    </location>
    <ligand>
        <name>UDP-N-acetyl-alpha-D-glucosamine</name>
        <dbReference type="ChEBI" id="CHEBI:57705"/>
    </ligand>
</feature>
<evidence type="ECO:0000256" key="6">
    <source>
        <dbReference type="ARBA" id="ARBA00022960"/>
    </source>
</evidence>
<dbReference type="HAMAP" id="MF_00033">
    <property type="entry name" value="MurG"/>
    <property type="match status" value="1"/>
</dbReference>
<evidence type="ECO:0000313" key="15">
    <source>
        <dbReference type="Proteomes" id="UP000658720"/>
    </source>
</evidence>
<feature type="binding site" evidence="11">
    <location>
        <position position="164"/>
    </location>
    <ligand>
        <name>UDP-N-acetyl-alpha-D-glucosamine</name>
        <dbReference type="ChEBI" id="CHEBI:57705"/>
    </ligand>
</feature>
<evidence type="ECO:0000256" key="2">
    <source>
        <dbReference type="ARBA" id="ARBA00022519"/>
    </source>
</evidence>